<sequence length="504" mass="60986">MTSDIIPFKKKEKANSDLLLIENIEKKLLTSKNEIKQLKNHLNCYKDERIEIKNHIEKMNTVLNPLSQEKDLARVNSNSSEKRLQLEQSLNDIYLQMKKFLANERKLKQELKKQEENIEHLIITKNGYLQEIEDYRITIHLYERSTKHLSQALEASKQLVEDTVREAEEKIQDTVNSVENKQLQLLNKIEKQEHSLLKYKQLEVVLHQRLEEKNNYIHSLKQEVNELKNLIEIRNQKISSMEREIQQKSQSLMELKDQKPKQERHEMYTIKKGSWLSMAWHLWSNDSEMRYLEKIEQLNSTIKELQQGLKHYESLLEKMNAHFQRYEEDKKRYEEDKINYINQAKELNDHLQIQKENEMKYLKKIEKLEKELRVIKEQDRNHQKQKEELEKTIKEIKQREEDYKSQLEQMKLKSIEQTQQLKETIQGFQKKEKQYREKNQHTPKSPQNKPERNKQVRATERKQLNSQIKPASVQQQQQSQLRYEKLKQFYPQAQSIRSVFNPFK</sequence>
<feature type="coiled-coil region" evidence="1">
    <location>
        <begin position="21"/>
        <end position="55"/>
    </location>
</feature>
<evidence type="ECO:0000256" key="2">
    <source>
        <dbReference type="SAM" id="MobiDB-lite"/>
    </source>
</evidence>
<proteinExistence type="predicted"/>
<accession>A0A5J5H0Y3</accession>
<evidence type="ECO:0000313" key="3">
    <source>
        <dbReference type="EMBL" id="KAA9013568.1"/>
    </source>
</evidence>
<keyword evidence="4" id="KW-1185">Reference proteome</keyword>
<feature type="coiled-coil region" evidence="1">
    <location>
        <begin position="97"/>
        <end position="184"/>
    </location>
</feature>
<dbReference type="Proteomes" id="UP000326671">
    <property type="component" value="Unassembled WGS sequence"/>
</dbReference>
<keyword evidence="1" id="KW-0175">Coiled coil</keyword>
<feature type="compositionally biased region" description="Polar residues" evidence="2">
    <location>
        <begin position="464"/>
        <end position="473"/>
    </location>
</feature>
<dbReference type="OrthoDB" id="2921379at2"/>
<reference evidence="3 4" key="1">
    <citation type="submission" date="2019-09" db="EMBL/GenBank/DDBJ databases">
        <title>Whole genome sequences of isolates from the Mars Exploration Rovers.</title>
        <authorList>
            <person name="Seuylemezian A."/>
            <person name="Vaishampayan P."/>
        </authorList>
    </citation>
    <scope>NUCLEOTIDE SEQUENCE [LARGE SCALE GENOMIC DNA]</scope>
    <source>
        <strain evidence="3 4">MER_TA_151</strain>
    </source>
</reference>
<feature type="region of interest" description="Disordered" evidence="2">
    <location>
        <begin position="430"/>
        <end position="480"/>
    </location>
</feature>
<name>A0A5J5H0Y3_9BACI</name>
<gene>
    <name evidence="3" type="ORF">F4V44_24620</name>
</gene>
<dbReference type="EMBL" id="VYKL01000049">
    <property type="protein sequence ID" value="KAA9013568.1"/>
    <property type="molecule type" value="Genomic_DNA"/>
</dbReference>
<organism evidence="3 4">
    <name type="scientific">Niallia endozanthoxylica</name>
    <dbReference type="NCBI Taxonomy" id="2036016"/>
    <lineage>
        <taxon>Bacteria</taxon>
        <taxon>Bacillati</taxon>
        <taxon>Bacillota</taxon>
        <taxon>Bacilli</taxon>
        <taxon>Bacillales</taxon>
        <taxon>Bacillaceae</taxon>
        <taxon>Niallia</taxon>
    </lineage>
</organism>
<feature type="coiled-coil region" evidence="1">
    <location>
        <begin position="210"/>
        <end position="258"/>
    </location>
</feature>
<evidence type="ECO:0000256" key="1">
    <source>
        <dbReference type="SAM" id="Coils"/>
    </source>
</evidence>
<feature type="compositionally biased region" description="Basic and acidic residues" evidence="2">
    <location>
        <begin position="430"/>
        <end position="440"/>
    </location>
</feature>
<comment type="caution">
    <text evidence="3">The sequence shown here is derived from an EMBL/GenBank/DDBJ whole genome shotgun (WGS) entry which is preliminary data.</text>
</comment>
<dbReference type="RefSeq" id="WP_150442653.1">
    <property type="nucleotide sequence ID" value="NZ_VYKL01000049.1"/>
</dbReference>
<evidence type="ECO:0000313" key="4">
    <source>
        <dbReference type="Proteomes" id="UP000326671"/>
    </source>
</evidence>
<dbReference type="AlphaFoldDB" id="A0A5J5H0Y3"/>
<feature type="compositionally biased region" description="Basic and acidic residues" evidence="2">
    <location>
        <begin position="449"/>
        <end position="463"/>
    </location>
</feature>
<protein>
    <submittedName>
        <fullName evidence="3">Uncharacterized protein</fullName>
    </submittedName>
</protein>